<dbReference type="EMBL" id="JAEUXJ010000036">
    <property type="protein sequence ID" value="MBL6459381.1"/>
    <property type="molecule type" value="Genomic_DNA"/>
</dbReference>
<comment type="caution">
    <text evidence="2">The sequence shown here is derived from an EMBL/GenBank/DDBJ whole genome shotgun (WGS) entry which is preliminary data.</text>
</comment>
<dbReference type="InterPro" id="IPR027417">
    <property type="entry name" value="P-loop_NTPase"/>
</dbReference>
<protein>
    <submittedName>
        <fullName evidence="2">Dynamin family protein</fullName>
    </submittedName>
</protein>
<dbReference type="Proteomes" id="UP000606490">
    <property type="component" value="Unassembled WGS sequence"/>
</dbReference>
<dbReference type="InterPro" id="IPR051943">
    <property type="entry name" value="TRAFAC_Dynamin-like_GTPase"/>
</dbReference>
<keyword evidence="3" id="KW-1185">Reference proteome</keyword>
<dbReference type="PANTHER" id="PTHR43681:SF1">
    <property type="entry name" value="SARCALUMENIN"/>
    <property type="match status" value="1"/>
</dbReference>
<dbReference type="PANTHER" id="PTHR43681">
    <property type="entry name" value="TRANSMEMBRANE GTPASE FZO"/>
    <property type="match status" value="1"/>
</dbReference>
<proteinExistence type="predicted"/>
<sequence>MIPAPIFGYVDQKAALLKFAEQVPALLLRHPLTAHLSLRVAELDFAEALQSRFTVAVVGQMRVGKSTLLNALIGRSLAPVGVTETTATVNWFRYGEGAICNQFRAHWTDGSTEDVPLARVGEWLGQADNAWRTRALDFFAPSDFLRACNLVDTPGTRSTIAGHEEAVQSFLAEVLETESLRHGGRADAVVYAINPVARRDDSNLLRLFGERTRLPGASAYNSIAVVQKWEHLRPDPMQEAQRMCERLRGQLAGKVAAVLPVSGLVGLSCIELPATVWDQIAHLAAGTPQGVLDELMLAPDYFRDDVSDAVISKEGRTELLSQVSWPVLAFAVWMARARGIASGEALHEALWDAAGIDRLRTLLQERFLALAGLIRAGAVLSKARAPCATALLMLREVREGQSALEERARASHEILARAVAKDKEFGPVLAYVEGSLQSVQAEARLAKEVEEELDGIVHRAEREFRLLERDVECLRWLDALWHEAALEELAPEELMELRRLFGQAGPEIGERLGLAASHTGADALEAALGALERWSRRQWRVRGELQSVLEHAVERLLPIINWLDEKP</sequence>
<gene>
    <name evidence="2" type="ORF">JMJ55_29115</name>
</gene>
<name>A0ABS1VE12_9PROT</name>
<feature type="domain" description="Dynamin N-terminal" evidence="1">
    <location>
        <begin position="55"/>
        <end position="171"/>
    </location>
</feature>
<reference evidence="2 3" key="1">
    <citation type="submission" date="2021-01" db="EMBL/GenBank/DDBJ databases">
        <title>Belnapia mucosa sp. nov. and Belnapia arida sp. nov., isolated from the Tabernas Desert (Almeria, Spain).</title>
        <authorList>
            <person name="Molina-Menor E."/>
            <person name="Vidal-Verdu A."/>
            <person name="Calonge A."/>
            <person name="Satari L."/>
            <person name="Pereto Magraner J."/>
            <person name="Porcar Miralles M."/>
        </authorList>
    </citation>
    <scope>NUCLEOTIDE SEQUENCE [LARGE SCALE GENOMIC DNA]</scope>
    <source>
        <strain evidence="2 3">T6</strain>
    </source>
</reference>
<organism evidence="2 3">
    <name type="scientific">Belnapia mucosa</name>
    <dbReference type="NCBI Taxonomy" id="2804532"/>
    <lineage>
        <taxon>Bacteria</taxon>
        <taxon>Pseudomonadati</taxon>
        <taxon>Pseudomonadota</taxon>
        <taxon>Alphaproteobacteria</taxon>
        <taxon>Acetobacterales</taxon>
        <taxon>Roseomonadaceae</taxon>
        <taxon>Belnapia</taxon>
    </lineage>
</organism>
<accession>A0ABS1VE12</accession>
<dbReference type="RefSeq" id="WP_202829115.1">
    <property type="nucleotide sequence ID" value="NZ_JAEUXJ010000036.1"/>
</dbReference>
<dbReference type="Gene3D" id="3.40.50.300">
    <property type="entry name" value="P-loop containing nucleotide triphosphate hydrolases"/>
    <property type="match status" value="1"/>
</dbReference>
<dbReference type="SUPFAM" id="SSF52540">
    <property type="entry name" value="P-loop containing nucleoside triphosphate hydrolases"/>
    <property type="match status" value="1"/>
</dbReference>
<evidence type="ECO:0000259" key="1">
    <source>
        <dbReference type="Pfam" id="PF00350"/>
    </source>
</evidence>
<evidence type="ECO:0000313" key="2">
    <source>
        <dbReference type="EMBL" id="MBL6459381.1"/>
    </source>
</evidence>
<dbReference type="Pfam" id="PF00350">
    <property type="entry name" value="Dynamin_N"/>
    <property type="match status" value="1"/>
</dbReference>
<evidence type="ECO:0000313" key="3">
    <source>
        <dbReference type="Proteomes" id="UP000606490"/>
    </source>
</evidence>
<dbReference type="InterPro" id="IPR045063">
    <property type="entry name" value="Dynamin_N"/>
</dbReference>